<dbReference type="PANTHER" id="PTHR12242:SF6">
    <property type="entry name" value="PROTEIN ROLLING PROTEIN"/>
    <property type="match status" value="1"/>
</dbReference>
<proteinExistence type="predicted"/>
<reference evidence="3" key="2">
    <citation type="submission" date="2018-02" db="UniProtKB">
        <authorList>
            <consortium name="EnsemblPlants"/>
        </authorList>
    </citation>
    <scope>IDENTIFICATION</scope>
    <source>
        <strain evidence="3">Williams 82</strain>
    </source>
</reference>
<evidence type="ECO:0000313" key="3">
    <source>
        <dbReference type="EnsemblPlants" id="KRG96581"/>
    </source>
</evidence>
<sequence>MALETAWYDLVCYGIIGMALLGALWVLEMNEGASRRDFETTFASLLLSRPEDEVVVSVLHRGHVSTPQLWTSCWRGLHPFCLLVTRFLSFVIMLLFLLWDVLAYDASIFFYYTEWTIILVTIYFALGTIVSAHGCWRCFNKPLIHNGAKAEFLRRDVEETMSTNLIASNKLESQYVEEDFQQRAGFWGFIMQTIYQTCAGAAILTDIVFWVWGVIVPFLQNPHLRLSPPFPWFRVSYFVLWSCGYVIFQWVIHAFGFKWYLCLAVIHAPCYGVYYLIVRAKNTILPRLFPQAFLS</sequence>
<keyword evidence="1" id="KW-1133">Transmembrane helix</keyword>
<feature type="transmembrane region" description="Helical" evidence="1">
    <location>
        <begin position="235"/>
        <end position="252"/>
    </location>
</feature>
<keyword evidence="1" id="KW-0812">Transmembrane</keyword>
<organism evidence="2">
    <name type="scientific">Glycine max</name>
    <name type="common">Soybean</name>
    <name type="synonym">Glycine hispida</name>
    <dbReference type="NCBI Taxonomy" id="3847"/>
    <lineage>
        <taxon>Eukaryota</taxon>
        <taxon>Viridiplantae</taxon>
        <taxon>Streptophyta</taxon>
        <taxon>Embryophyta</taxon>
        <taxon>Tracheophyta</taxon>
        <taxon>Spermatophyta</taxon>
        <taxon>Magnoliopsida</taxon>
        <taxon>eudicotyledons</taxon>
        <taxon>Gunneridae</taxon>
        <taxon>Pentapetalae</taxon>
        <taxon>rosids</taxon>
        <taxon>fabids</taxon>
        <taxon>Fabales</taxon>
        <taxon>Fabaceae</taxon>
        <taxon>Papilionoideae</taxon>
        <taxon>50 kb inversion clade</taxon>
        <taxon>NPAAA clade</taxon>
        <taxon>indigoferoid/millettioid clade</taxon>
        <taxon>Phaseoleae</taxon>
        <taxon>Glycine</taxon>
        <taxon>Glycine subgen. Soja</taxon>
    </lineage>
</organism>
<dbReference type="EMBL" id="CM000852">
    <property type="protein sequence ID" value="KRG96581.1"/>
    <property type="molecule type" value="Genomic_DNA"/>
</dbReference>
<feature type="transmembrane region" description="Helical" evidence="1">
    <location>
        <begin position="108"/>
        <end position="132"/>
    </location>
</feature>
<keyword evidence="4" id="KW-1185">Reference proteome</keyword>
<keyword evidence="1" id="KW-0472">Membrane</keyword>
<dbReference type="Proteomes" id="UP000008827">
    <property type="component" value="Chromosome 19"/>
</dbReference>
<dbReference type="AlphaFoldDB" id="A0A0R0ESD3"/>
<accession>A0A0R0ESD3</accession>
<name>A0A0R0ESD3_SOYBN</name>
<dbReference type="EnsemblPlants" id="KRG96581">
    <property type="protein sequence ID" value="KRG96581"/>
    <property type="gene ID" value="GLYMA_19G219900"/>
</dbReference>
<protein>
    <submittedName>
        <fullName evidence="2 3">Uncharacterized protein</fullName>
    </submittedName>
</protein>
<feature type="transmembrane region" description="Helical" evidence="1">
    <location>
        <begin position="6"/>
        <end position="27"/>
    </location>
</feature>
<evidence type="ECO:0000256" key="1">
    <source>
        <dbReference type="SAM" id="Phobius"/>
    </source>
</evidence>
<reference evidence="2 3" key="1">
    <citation type="journal article" date="2010" name="Nature">
        <title>Genome sequence of the palaeopolyploid soybean.</title>
        <authorList>
            <person name="Schmutz J."/>
            <person name="Cannon S.B."/>
            <person name="Schlueter J."/>
            <person name="Ma J."/>
            <person name="Mitros T."/>
            <person name="Nelson W."/>
            <person name="Hyten D.L."/>
            <person name="Song Q."/>
            <person name="Thelen J.J."/>
            <person name="Cheng J."/>
            <person name="Xu D."/>
            <person name="Hellsten U."/>
            <person name="May G.D."/>
            <person name="Yu Y."/>
            <person name="Sakurai T."/>
            <person name="Umezawa T."/>
            <person name="Bhattacharyya M.K."/>
            <person name="Sandhu D."/>
            <person name="Valliyodan B."/>
            <person name="Lindquist E."/>
            <person name="Peto M."/>
            <person name="Grant D."/>
            <person name="Shu S."/>
            <person name="Goodstein D."/>
            <person name="Barry K."/>
            <person name="Futrell-Griggs M."/>
            <person name="Abernathy B."/>
            <person name="Du J."/>
            <person name="Tian Z."/>
            <person name="Zhu L."/>
            <person name="Gill N."/>
            <person name="Joshi T."/>
            <person name="Libault M."/>
            <person name="Sethuraman A."/>
            <person name="Zhang X.-C."/>
            <person name="Shinozaki K."/>
            <person name="Nguyen H.T."/>
            <person name="Wing R.A."/>
            <person name="Cregan P."/>
            <person name="Specht J."/>
            <person name="Grimwood J."/>
            <person name="Rokhsar D."/>
            <person name="Stacey G."/>
            <person name="Shoemaker R.C."/>
            <person name="Jackson S.A."/>
        </authorList>
    </citation>
    <scope>NUCLEOTIDE SEQUENCE</scope>
    <source>
        <strain evidence="3">cv. Williams 82</strain>
        <tissue evidence="2">Callus</tissue>
    </source>
</reference>
<dbReference type="PANTHER" id="PTHR12242">
    <property type="entry name" value="OS02G0130600 PROTEIN-RELATED"/>
    <property type="match status" value="1"/>
</dbReference>
<reference evidence="2" key="3">
    <citation type="submission" date="2018-07" db="EMBL/GenBank/DDBJ databases">
        <title>WGS assembly of Glycine max.</title>
        <authorList>
            <person name="Schmutz J."/>
            <person name="Cannon S."/>
            <person name="Schlueter J."/>
            <person name="Ma J."/>
            <person name="Mitros T."/>
            <person name="Nelson W."/>
            <person name="Hyten D."/>
            <person name="Song Q."/>
            <person name="Thelen J."/>
            <person name="Cheng J."/>
            <person name="Xu D."/>
            <person name="Hellsten U."/>
            <person name="May G."/>
            <person name="Yu Y."/>
            <person name="Sakurai T."/>
            <person name="Umezawa T."/>
            <person name="Bhattacharyya M."/>
            <person name="Sandhu D."/>
            <person name="Valliyodan B."/>
            <person name="Lindquist E."/>
            <person name="Peto M."/>
            <person name="Grant D."/>
            <person name="Shu S."/>
            <person name="Goodstein D."/>
            <person name="Barry K."/>
            <person name="Futrell-Griggs M."/>
            <person name="Abernathy B."/>
            <person name="Du J."/>
            <person name="Tian Z."/>
            <person name="Zhu L."/>
            <person name="Gill N."/>
            <person name="Joshi T."/>
            <person name="Libault M."/>
            <person name="Sethuraman A."/>
            <person name="Zhang X."/>
            <person name="Shinozaki K."/>
            <person name="Nguyen H."/>
            <person name="Wing R."/>
            <person name="Cregan P."/>
            <person name="Specht J."/>
            <person name="Grimwood J."/>
            <person name="Rokhsar D."/>
            <person name="Stacey G."/>
            <person name="Shoemaker R."/>
            <person name="Jackson S."/>
        </authorList>
    </citation>
    <scope>NUCLEOTIDE SEQUENCE</scope>
    <source>
        <tissue evidence="2">Callus</tissue>
    </source>
</reference>
<dbReference type="ExpressionAtlas" id="A0A0R0ESD3">
    <property type="expression patterns" value="baseline"/>
</dbReference>
<feature type="transmembrane region" description="Helical" evidence="1">
    <location>
        <begin position="193"/>
        <end position="215"/>
    </location>
</feature>
<dbReference type="Gramene" id="KRG96581">
    <property type="protein sequence ID" value="KRG96581"/>
    <property type="gene ID" value="GLYMA_19G219900"/>
</dbReference>
<feature type="transmembrane region" description="Helical" evidence="1">
    <location>
        <begin position="80"/>
        <end position="102"/>
    </location>
</feature>
<feature type="transmembrane region" description="Helical" evidence="1">
    <location>
        <begin position="259"/>
        <end position="277"/>
    </location>
</feature>
<gene>
    <name evidence="3" type="primary">LOC100779894</name>
    <name evidence="2" type="ORF">GLYMA_19G219900</name>
</gene>
<evidence type="ECO:0000313" key="2">
    <source>
        <dbReference type="EMBL" id="KRG96581.1"/>
    </source>
</evidence>
<evidence type="ECO:0000313" key="4">
    <source>
        <dbReference type="Proteomes" id="UP000008827"/>
    </source>
</evidence>